<dbReference type="SMART" id="SM00062">
    <property type="entry name" value="PBPb"/>
    <property type="match status" value="1"/>
</dbReference>
<organism evidence="4 5">
    <name type="scientific">Sphaerisporangium rufum</name>
    <dbReference type="NCBI Taxonomy" id="1381558"/>
    <lineage>
        <taxon>Bacteria</taxon>
        <taxon>Bacillati</taxon>
        <taxon>Actinomycetota</taxon>
        <taxon>Actinomycetes</taxon>
        <taxon>Streptosporangiales</taxon>
        <taxon>Streptosporangiaceae</taxon>
        <taxon>Sphaerisporangium</taxon>
    </lineage>
</organism>
<proteinExistence type="predicted"/>
<dbReference type="PROSITE" id="PS51318">
    <property type="entry name" value="TAT"/>
    <property type="match status" value="1"/>
</dbReference>
<dbReference type="Proteomes" id="UP000655287">
    <property type="component" value="Unassembled WGS sequence"/>
</dbReference>
<keyword evidence="1 2" id="KW-0732">Signal</keyword>
<evidence type="ECO:0000256" key="2">
    <source>
        <dbReference type="SAM" id="SignalP"/>
    </source>
</evidence>
<dbReference type="InterPro" id="IPR014337">
    <property type="entry name" value="Ectoine_EhuB"/>
</dbReference>
<evidence type="ECO:0000256" key="1">
    <source>
        <dbReference type="ARBA" id="ARBA00022729"/>
    </source>
</evidence>
<dbReference type="InterPro" id="IPR006311">
    <property type="entry name" value="TAT_signal"/>
</dbReference>
<keyword evidence="5" id="KW-1185">Reference proteome</keyword>
<dbReference type="AlphaFoldDB" id="A0A919V2P0"/>
<evidence type="ECO:0000259" key="3">
    <source>
        <dbReference type="SMART" id="SM00062"/>
    </source>
</evidence>
<dbReference type="CDD" id="cd01002">
    <property type="entry name" value="PBP2_Ehub_like"/>
    <property type="match status" value="1"/>
</dbReference>
<dbReference type="InterPro" id="IPR001638">
    <property type="entry name" value="Solute-binding_3/MltF_N"/>
</dbReference>
<dbReference type="SUPFAM" id="SSF53850">
    <property type="entry name" value="Periplasmic binding protein-like II"/>
    <property type="match status" value="1"/>
</dbReference>
<sequence length="311" mass="32022">MADTPYTRRGFMRGTGALITALAAAPLAVAGCSKAEGTGGTGATGDGDTLERIKSTGRVKVGFANEAPYGFRDKSGKLTGEAPELARAIFKGLGTIELEPVLVDSFGALIPGLVAGQYDLIAAGMFITPERCGQIAFSNPDYAGASAFMVERGNPKGLTSFDKVKSSGATIAVLEGAAEKGYADAAGVDGGKIKVYPKANDAVQGLADGRVDAVALTAITLRWTLKENPSFAGAGLEVTEGFIPVVNGQKQLGAGGFGFRTSDTTLRQAFDTELKKLQDGGKLLPIVEPFGFGETEVETAKTLTAEQLCAA</sequence>
<feature type="chain" id="PRO_5039700796" evidence="2">
    <location>
        <begin position="31"/>
        <end position="311"/>
    </location>
</feature>
<gene>
    <name evidence="4" type="ORF">Sru01_41650</name>
</gene>
<name>A0A919V2P0_9ACTN</name>
<reference evidence="4" key="1">
    <citation type="submission" date="2021-01" db="EMBL/GenBank/DDBJ databases">
        <title>Whole genome shotgun sequence of Sphaerisporangium rufum NBRC 109079.</title>
        <authorList>
            <person name="Komaki H."/>
            <person name="Tamura T."/>
        </authorList>
    </citation>
    <scope>NUCLEOTIDE SEQUENCE</scope>
    <source>
        <strain evidence="4">NBRC 109079</strain>
    </source>
</reference>
<protein>
    <submittedName>
        <fullName evidence="4">Ectoine/hydroxyectoine ABC transporter substrate-binding protein EhuB</fullName>
    </submittedName>
</protein>
<dbReference type="Gene3D" id="3.40.190.10">
    <property type="entry name" value="Periplasmic binding protein-like II"/>
    <property type="match status" value="2"/>
</dbReference>
<dbReference type="NCBIfam" id="TIGR02995">
    <property type="entry name" value="ectoine_ehuB"/>
    <property type="match status" value="1"/>
</dbReference>
<comment type="caution">
    <text evidence="4">The sequence shown here is derived from an EMBL/GenBank/DDBJ whole genome shotgun (WGS) entry which is preliminary data.</text>
</comment>
<dbReference type="RefSeq" id="WP_239137612.1">
    <property type="nucleotide sequence ID" value="NZ_BOOU01000055.1"/>
</dbReference>
<dbReference type="PANTHER" id="PTHR35936:SF17">
    <property type="entry name" value="ARGININE-BINDING EXTRACELLULAR PROTEIN ARTP"/>
    <property type="match status" value="1"/>
</dbReference>
<feature type="domain" description="Solute-binding protein family 3/N-terminal" evidence="3">
    <location>
        <begin position="58"/>
        <end position="294"/>
    </location>
</feature>
<dbReference type="GO" id="GO:0051470">
    <property type="term" value="P:ectoine transmembrane transport"/>
    <property type="evidence" value="ECO:0007669"/>
    <property type="project" value="InterPro"/>
</dbReference>
<feature type="signal peptide" evidence="2">
    <location>
        <begin position="1"/>
        <end position="30"/>
    </location>
</feature>
<evidence type="ECO:0000313" key="5">
    <source>
        <dbReference type="Proteomes" id="UP000655287"/>
    </source>
</evidence>
<dbReference type="GO" id="GO:0033294">
    <property type="term" value="F:ectoine binding"/>
    <property type="evidence" value="ECO:0007669"/>
    <property type="project" value="InterPro"/>
</dbReference>
<dbReference type="Pfam" id="PF00497">
    <property type="entry name" value="SBP_bac_3"/>
    <property type="match status" value="1"/>
</dbReference>
<dbReference type="PANTHER" id="PTHR35936">
    <property type="entry name" value="MEMBRANE-BOUND LYTIC MUREIN TRANSGLYCOSYLASE F"/>
    <property type="match status" value="1"/>
</dbReference>
<evidence type="ECO:0000313" key="4">
    <source>
        <dbReference type="EMBL" id="GII79183.1"/>
    </source>
</evidence>
<accession>A0A919V2P0</accession>
<dbReference type="EMBL" id="BOOU01000055">
    <property type="protein sequence ID" value="GII79183.1"/>
    <property type="molecule type" value="Genomic_DNA"/>
</dbReference>